<name>A0A1V8SJE2_9PEZI</name>
<dbReference type="EMBL" id="NAJO01000042">
    <property type="protein sequence ID" value="OQN99080.1"/>
    <property type="molecule type" value="Genomic_DNA"/>
</dbReference>
<feature type="compositionally biased region" description="Basic and acidic residues" evidence="1">
    <location>
        <begin position="210"/>
        <end position="232"/>
    </location>
</feature>
<feature type="region of interest" description="Disordered" evidence="1">
    <location>
        <begin position="306"/>
        <end position="346"/>
    </location>
</feature>
<sequence length="410" mass="44103">MPWTWPPPPPAIYTPSDPDALGLMVLSIHFDESLERLHLGHVHVTQLTPLDLLKLDLLHQASLPLDENIVRGLEALRNDDTSTVRSISELDTDLGYAISSAIATFVGTDYFGHEAGMDIIALQSPPMASSNLALGAPALIRHGTTATIISNFHATLRHPSRSSGRAPVYPISAHPDLSSLRVAGLTATQTPDEPIELVRPFGDTSFFPRADPETPTRRSKADPTRSGEEPIERSTSGRNPLAPPKLNRFDSAITPPVLARADSSKSDQALQAGDAATDTLSKPLRDRLRTLGLALCAAETMTGRPIYLDTPVNSHPTPDGQRPPKDGSDSDSATTSKLSDGTRLRSEADATIEGGAAEEWAVGAQILFGANGSELRENVARFWNEWPDIGGEALMAVEVAITAREPRRHE</sequence>
<reference evidence="3" key="1">
    <citation type="submission" date="2017-03" db="EMBL/GenBank/DDBJ databases">
        <title>Genomes of endolithic fungi from Antarctica.</title>
        <authorList>
            <person name="Coleine C."/>
            <person name="Masonjones S."/>
            <person name="Stajich J.E."/>
        </authorList>
    </citation>
    <scope>NUCLEOTIDE SEQUENCE [LARGE SCALE GENOMIC DNA]</scope>
    <source>
        <strain evidence="3">CCFEE 5527</strain>
    </source>
</reference>
<dbReference type="Proteomes" id="UP000192596">
    <property type="component" value="Unassembled WGS sequence"/>
</dbReference>
<evidence type="ECO:0000256" key="1">
    <source>
        <dbReference type="SAM" id="MobiDB-lite"/>
    </source>
</evidence>
<organism evidence="2 3">
    <name type="scientific">Cryoendolithus antarcticus</name>
    <dbReference type="NCBI Taxonomy" id="1507870"/>
    <lineage>
        <taxon>Eukaryota</taxon>
        <taxon>Fungi</taxon>
        <taxon>Dikarya</taxon>
        <taxon>Ascomycota</taxon>
        <taxon>Pezizomycotina</taxon>
        <taxon>Dothideomycetes</taxon>
        <taxon>Dothideomycetidae</taxon>
        <taxon>Cladosporiales</taxon>
        <taxon>Cladosporiaceae</taxon>
        <taxon>Cryoendolithus</taxon>
    </lineage>
</organism>
<dbReference type="InParanoid" id="A0A1V8SJE2"/>
<feature type="compositionally biased region" description="Polar residues" evidence="1">
    <location>
        <begin position="330"/>
        <end position="339"/>
    </location>
</feature>
<dbReference type="AlphaFoldDB" id="A0A1V8SJE2"/>
<comment type="caution">
    <text evidence="2">The sequence shown here is derived from an EMBL/GenBank/DDBJ whole genome shotgun (WGS) entry which is preliminary data.</text>
</comment>
<feature type="region of interest" description="Disordered" evidence="1">
    <location>
        <begin position="191"/>
        <end position="250"/>
    </location>
</feature>
<keyword evidence="3" id="KW-1185">Reference proteome</keyword>
<evidence type="ECO:0000313" key="3">
    <source>
        <dbReference type="Proteomes" id="UP000192596"/>
    </source>
</evidence>
<proteinExistence type="predicted"/>
<gene>
    <name evidence="2" type="ORF">B0A48_14941</name>
</gene>
<protein>
    <submittedName>
        <fullName evidence="2">Uncharacterized protein</fullName>
    </submittedName>
</protein>
<accession>A0A1V8SJE2</accession>
<evidence type="ECO:0000313" key="2">
    <source>
        <dbReference type="EMBL" id="OQN99080.1"/>
    </source>
</evidence>